<keyword evidence="3" id="KW-1185">Reference proteome</keyword>
<dbReference type="STRING" id="1174501.SAMN05216192_13611"/>
<reference evidence="3" key="1">
    <citation type="submission" date="2016-10" db="EMBL/GenBank/DDBJ databases">
        <authorList>
            <person name="Varghese N."/>
            <person name="Submissions S."/>
        </authorList>
    </citation>
    <scope>NUCLEOTIDE SEQUENCE [LARGE SCALE GENOMIC DNA]</scope>
    <source>
        <strain evidence="3">CGMCC 1.11012</strain>
    </source>
</reference>
<sequence>MRMKRIFFVSYKNMILGCLLYLSCSFVPFIIIKFGNYGRTTNIMIVFFWSLFLIVFGYFSYFDKKIYFNEEGVRYQSLLKKKFIGWHEVQEVGIAIYSPLAGNRTVDFLCISTQQAVTGRMLIVMENHSTYMNYRKSLIPLIKKYWSGEIIK</sequence>
<protein>
    <recommendedName>
        <fullName evidence="4">PH domain-containing protein</fullName>
    </recommendedName>
</protein>
<proteinExistence type="predicted"/>
<accession>A0A1G9ACH3</accession>
<evidence type="ECO:0000313" key="2">
    <source>
        <dbReference type="EMBL" id="SDK24958.1"/>
    </source>
</evidence>
<feature type="transmembrane region" description="Helical" evidence="1">
    <location>
        <begin position="12"/>
        <end position="31"/>
    </location>
</feature>
<organism evidence="2 3">
    <name type="scientific">Paenibacillus typhae</name>
    <dbReference type="NCBI Taxonomy" id="1174501"/>
    <lineage>
        <taxon>Bacteria</taxon>
        <taxon>Bacillati</taxon>
        <taxon>Bacillota</taxon>
        <taxon>Bacilli</taxon>
        <taxon>Bacillales</taxon>
        <taxon>Paenibacillaceae</taxon>
        <taxon>Paenibacillus</taxon>
    </lineage>
</organism>
<evidence type="ECO:0000256" key="1">
    <source>
        <dbReference type="SAM" id="Phobius"/>
    </source>
</evidence>
<name>A0A1G9ACH3_9BACL</name>
<feature type="transmembrane region" description="Helical" evidence="1">
    <location>
        <begin position="43"/>
        <end position="61"/>
    </location>
</feature>
<keyword evidence="1" id="KW-1133">Transmembrane helix</keyword>
<keyword evidence="1" id="KW-0472">Membrane</keyword>
<dbReference type="EMBL" id="FNDX01000036">
    <property type="protein sequence ID" value="SDK24958.1"/>
    <property type="molecule type" value="Genomic_DNA"/>
</dbReference>
<evidence type="ECO:0008006" key="4">
    <source>
        <dbReference type="Google" id="ProtNLM"/>
    </source>
</evidence>
<keyword evidence="1" id="KW-0812">Transmembrane</keyword>
<gene>
    <name evidence="2" type="ORF">SAMN05216192_13611</name>
</gene>
<dbReference type="AlphaFoldDB" id="A0A1G9ACH3"/>
<dbReference type="Proteomes" id="UP000199050">
    <property type="component" value="Unassembled WGS sequence"/>
</dbReference>
<evidence type="ECO:0000313" key="3">
    <source>
        <dbReference type="Proteomes" id="UP000199050"/>
    </source>
</evidence>